<reference evidence="4 5" key="1">
    <citation type="journal article" date="2019" name="Int. J. Syst. Evol. Microbiol.">
        <title>The Global Catalogue of Microorganisms (GCM) 10K type strain sequencing project: providing services to taxonomists for standard genome sequencing and annotation.</title>
        <authorList>
            <consortium name="The Broad Institute Genomics Platform"/>
            <consortium name="The Broad Institute Genome Sequencing Center for Infectious Disease"/>
            <person name="Wu L."/>
            <person name="Ma J."/>
        </authorList>
    </citation>
    <scope>NUCLEOTIDE SEQUENCE [LARGE SCALE GENOMIC DNA]</scope>
    <source>
        <strain evidence="4 5">JCM 14326</strain>
    </source>
</reference>
<feature type="compositionally biased region" description="Basic and acidic residues" evidence="1">
    <location>
        <begin position="205"/>
        <end position="216"/>
    </location>
</feature>
<evidence type="ECO:0000259" key="3">
    <source>
        <dbReference type="Pfam" id="PF04536"/>
    </source>
</evidence>
<evidence type="ECO:0000256" key="2">
    <source>
        <dbReference type="SAM" id="Phobius"/>
    </source>
</evidence>
<protein>
    <submittedName>
        <fullName evidence="4">TPM domain-containing protein</fullName>
    </submittedName>
</protein>
<evidence type="ECO:0000313" key="4">
    <source>
        <dbReference type="EMBL" id="GAA1856143.1"/>
    </source>
</evidence>
<dbReference type="Pfam" id="PF04536">
    <property type="entry name" value="TPM_phosphatase"/>
    <property type="match status" value="1"/>
</dbReference>
<feature type="region of interest" description="Disordered" evidence="1">
    <location>
        <begin position="203"/>
        <end position="223"/>
    </location>
</feature>
<keyword evidence="2" id="KW-0472">Membrane</keyword>
<evidence type="ECO:0000256" key="1">
    <source>
        <dbReference type="SAM" id="MobiDB-lite"/>
    </source>
</evidence>
<keyword evidence="2" id="KW-1133">Transmembrane helix</keyword>
<organism evidence="4 5">
    <name type="scientific">Myceligenerans crystallogenes</name>
    <dbReference type="NCBI Taxonomy" id="316335"/>
    <lineage>
        <taxon>Bacteria</taxon>
        <taxon>Bacillati</taxon>
        <taxon>Actinomycetota</taxon>
        <taxon>Actinomycetes</taxon>
        <taxon>Micrococcales</taxon>
        <taxon>Promicromonosporaceae</taxon>
        <taxon>Myceligenerans</taxon>
    </lineage>
</organism>
<accession>A0ABN2N7Z9</accession>
<dbReference type="InterPro" id="IPR007621">
    <property type="entry name" value="TPM_dom"/>
</dbReference>
<name>A0ABN2N7Z9_9MICO</name>
<sequence length="686" mass="70484">MIFTREQARRRGGVVRSAVLLLFLGGALGAVVAGATAVPARAEPPVTLGSSDIADPDDILSPAEEAEVQEALDRLDDGEVQLFAAYVDSFDGTDPVAWANASAENSGLGANDLLLAVAVDDRQYALAVHDETPLSDSRVDDIERAAESALRDDDWPGAAVAAADAVPGTASGGGTGLLVGGVAVAAVAGGLYLFSRRRRAAQQQGRDDDVVGHDRGTTPPAAPELTLDQLDKRAAAELVDIDDALRTSEQELGFAQAEFGLEATRTFQAALDRARADAQQAFTIRKELDDEIPETEPQRRHLLGEVITLTERAADTLDEQSAAFEKLRNMTRRAPELLEETAQRCAEVRERVPVARQELSTLSTTWPAAALASVTRNPDQSEALLKNALEAVAKGRDAHAAGNDSIAVAHVRGAQNALGQAVRLLDAVHDAGTTLAEAGPRLHRAIASVTGDLADAERLAPEAGTVTAAVREAQEALADARAATPSPGTAGGDPLAALSRLGTAESELDAALAPFREQAETRARVAGRLSDAVARADAAIRAADEYIETRRGAVGARPRTLLAEAIRQLGDARRLGRDDPERALAAATQADRSASGALSLARQEAEDALDDDWMPGGFAGGGRYGRSGAYGRRGGGGSGLGSVLTGMVLGGILSGGGGGGGGGLGGGFGGGSGGGGFGGGSRGGRF</sequence>
<gene>
    <name evidence="4" type="ORF">GCM10009751_11580</name>
</gene>
<evidence type="ECO:0000313" key="5">
    <source>
        <dbReference type="Proteomes" id="UP001501094"/>
    </source>
</evidence>
<feature type="domain" description="TPM" evidence="3">
    <location>
        <begin position="54"/>
        <end position="166"/>
    </location>
</feature>
<proteinExistence type="predicted"/>
<comment type="caution">
    <text evidence="4">The sequence shown here is derived from an EMBL/GenBank/DDBJ whole genome shotgun (WGS) entry which is preliminary data.</text>
</comment>
<dbReference type="RefSeq" id="WP_344100492.1">
    <property type="nucleotide sequence ID" value="NZ_BAAANL010000002.1"/>
</dbReference>
<dbReference type="Proteomes" id="UP001501094">
    <property type="component" value="Unassembled WGS sequence"/>
</dbReference>
<keyword evidence="5" id="KW-1185">Reference proteome</keyword>
<feature type="transmembrane region" description="Helical" evidence="2">
    <location>
        <begin position="176"/>
        <end position="194"/>
    </location>
</feature>
<dbReference type="Gene3D" id="3.10.310.50">
    <property type="match status" value="1"/>
</dbReference>
<keyword evidence="2" id="KW-0812">Transmembrane</keyword>
<dbReference type="EMBL" id="BAAANL010000002">
    <property type="protein sequence ID" value="GAA1856143.1"/>
    <property type="molecule type" value="Genomic_DNA"/>
</dbReference>